<dbReference type="SUPFAM" id="SSF51679">
    <property type="entry name" value="Bacterial luciferase-like"/>
    <property type="match status" value="1"/>
</dbReference>
<feature type="compositionally biased region" description="Basic residues" evidence="3">
    <location>
        <begin position="1504"/>
        <end position="1517"/>
    </location>
</feature>
<dbReference type="Gene3D" id="1.10.1200.10">
    <property type="entry name" value="ACP-like"/>
    <property type="match status" value="1"/>
</dbReference>
<dbReference type="InterPro" id="IPR036661">
    <property type="entry name" value="Luciferase-like_sf"/>
</dbReference>
<accession>A0AAE2VV88</accession>
<dbReference type="InterPro" id="IPR024011">
    <property type="entry name" value="Biosynth_lucif-like_mOase_dom"/>
</dbReference>
<dbReference type="SMART" id="SM00823">
    <property type="entry name" value="PKS_PP"/>
    <property type="match status" value="1"/>
</dbReference>
<dbReference type="PROSITE" id="PS50075">
    <property type="entry name" value="CARRIER"/>
    <property type="match status" value="1"/>
</dbReference>
<evidence type="ECO:0000256" key="3">
    <source>
        <dbReference type="SAM" id="MobiDB-lite"/>
    </source>
</evidence>
<dbReference type="PANTHER" id="PTHR45527:SF1">
    <property type="entry name" value="FATTY ACID SYNTHASE"/>
    <property type="match status" value="1"/>
</dbReference>
<name>A0AAE2VV88_9RHOB</name>
<dbReference type="InterPro" id="IPR000873">
    <property type="entry name" value="AMP-dep_synth/lig_dom"/>
</dbReference>
<dbReference type="InterPro" id="IPR045851">
    <property type="entry name" value="AMP-bd_C_sf"/>
</dbReference>
<gene>
    <name evidence="5" type="ORF">JQV55_00845</name>
</gene>
<evidence type="ECO:0000256" key="1">
    <source>
        <dbReference type="ARBA" id="ARBA00022450"/>
    </source>
</evidence>
<dbReference type="InterPro" id="IPR002376">
    <property type="entry name" value="Formyl_transf_N"/>
</dbReference>
<dbReference type="Pfam" id="PF00296">
    <property type="entry name" value="Bac_luciferase"/>
    <property type="match status" value="1"/>
</dbReference>
<feature type="region of interest" description="Disordered" evidence="3">
    <location>
        <begin position="1483"/>
        <end position="1517"/>
    </location>
</feature>
<feature type="compositionally biased region" description="Low complexity" evidence="3">
    <location>
        <begin position="1486"/>
        <end position="1501"/>
    </location>
</feature>
<proteinExistence type="predicted"/>
<evidence type="ECO:0000313" key="5">
    <source>
        <dbReference type="EMBL" id="MBM1712104.1"/>
    </source>
</evidence>
<dbReference type="InterPro" id="IPR036736">
    <property type="entry name" value="ACP-like_sf"/>
</dbReference>
<dbReference type="SUPFAM" id="SSF50486">
    <property type="entry name" value="FMT C-terminal domain-like"/>
    <property type="match status" value="1"/>
</dbReference>
<dbReference type="PRINTS" id="PR00154">
    <property type="entry name" value="AMPBINDING"/>
</dbReference>
<dbReference type="GO" id="GO:0044550">
    <property type="term" value="P:secondary metabolite biosynthetic process"/>
    <property type="evidence" value="ECO:0007669"/>
    <property type="project" value="TreeGrafter"/>
</dbReference>
<dbReference type="Gene3D" id="3.40.50.980">
    <property type="match status" value="3"/>
</dbReference>
<dbReference type="GO" id="GO:0005737">
    <property type="term" value="C:cytoplasm"/>
    <property type="evidence" value="ECO:0007669"/>
    <property type="project" value="TreeGrafter"/>
</dbReference>
<dbReference type="Gene3D" id="3.40.50.12230">
    <property type="match status" value="1"/>
</dbReference>
<dbReference type="FunFam" id="3.40.50.980:FF:000001">
    <property type="entry name" value="Non-ribosomal peptide synthetase"/>
    <property type="match status" value="1"/>
</dbReference>
<dbReference type="EMBL" id="JAFBRM010000001">
    <property type="protein sequence ID" value="MBM1712104.1"/>
    <property type="molecule type" value="Genomic_DNA"/>
</dbReference>
<dbReference type="RefSeq" id="WP_203240940.1">
    <property type="nucleotide sequence ID" value="NZ_JAFBRH010000001.1"/>
</dbReference>
<reference evidence="5 6" key="1">
    <citation type="submission" date="2021-01" db="EMBL/GenBank/DDBJ databases">
        <title>Diatom-associated Roseobacters Show Island Model of Population Structure.</title>
        <authorList>
            <person name="Qu L."/>
            <person name="Feng X."/>
            <person name="Chen Y."/>
            <person name="Li L."/>
            <person name="Wang X."/>
            <person name="Hu Z."/>
            <person name="Wang H."/>
            <person name="Luo H."/>
        </authorList>
    </citation>
    <scope>NUCLEOTIDE SEQUENCE [LARGE SCALE GENOMIC DNA]</scope>
    <source>
        <strain evidence="5 6">TR60-84</strain>
    </source>
</reference>
<dbReference type="InterPro" id="IPR020806">
    <property type="entry name" value="PKS_PP-bd"/>
</dbReference>
<dbReference type="SUPFAM" id="SSF47336">
    <property type="entry name" value="ACP-like"/>
    <property type="match status" value="1"/>
</dbReference>
<dbReference type="SUPFAM" id="SSF53328">
    <property type="entry name" value="Formyltransferase"/>
    <property type="match status" value="1"/>
</dbReference>
<dbReference type="PROSITE" id="PS00455">
    <property type="entry name" value="AMP_BINDING"/>
    <property type="match status" value="1"/>
</dbReference>
<protein>
    <submittedName>
        <fullName evidence="5">LLM class flavin-dependent oxidoreductase</fullName>
    </submittedName>
</protein>
<dbReference type="SUPFAM" id="SSF56801">
    <property type="entry name" value="Acetyl-CoA synthetase-like"/>
    <property type="match status" value="2"/>
</dbReference>
<comment type="caution">
    <text evidence="5">The sequence shown here is derived from an EMBL/GenBank/DDBJ whole genome shotgun (WGS) entry which is preliminary data.</text>
</comment>
<evidence type="ECO:0000259" key="4">
    <source>
        <dbReference type="PROSITE" id="PS50075"/>
    </source>
</evidence>
<dbReference type="Gene3D" id="3.30.300.30">
    <property type="match status" value="1"/>
</dbReference>
<dbReference type="CDD" id="cd08700">
    <property type="entry name" value="FMT_C_OzmH_like"/>
    <property type="match status" value="1"/>
</dbReference>
<organism evidence="5 6">
    <name type="scientific">Sulfitobacter geojensis</name>
    <dbReference type="NCBI Taxonomy" id="1342299"/>
    <lineage>
        <taxon>Bacteria</taxon>
        <taxon>Pseudomonadati</taxon>
        <taxon>Pseudomonadota</taxon>
        <taxon>Alphaproteobacteria</taxon>
        <taxon>Rhodobacterales</taxon>
        <taxon>Roseobacteraceae</taxon>
        <taxon>Sulfitobacter</taxon>
    </lineage>
</organism>
<dbReference type="GO" id="GO:0016705">
    <property type="term" value="F:oxidoreductase activity, acting on paired donors, with incorporation or reduction of molecular oxygen"/>
    <property type="evidence" value="ECO:0007669"/>
    <property type="project" value="InterPro"/>
</dbReference>
<dbReference type="Pfam" id="PF00501">
    <property type="entry name" value="AMP-binding"/>
    <property type="match status" value="2"/>
</dbReference>
<dbReference type="InterPro" id="IPR011034">
    <property type="entry name" value="Formyl_transferase-like_C_sf"/>
</dbReference>
<dbReference type="InterPro" id="IPR036477">
    <property type="entry name" value="Formyl_transf_N_sf"/>
</dbReference>
<dbReference type="InterPro" id="IPR025110">
    <property type="entry name" value="AMP-bd_C"/>
</dbReference>
<keyword evidence="1" id="KW-0596">Phosphopantetheine</keyword>
<dbReference type="InterPro" id="IPR009081">
    <property type="entry name" value="PP-bd_ACP"/>
</dbReference>
<dbReference type="GO" id="GO:0031177">
    <property type="term" value="F:phosphopantetheine binding"/>
    <property type="evidence" value="ECO:0007669"/>
    <property type="project" value="InterPro"/>
</dbReference>
<dbReference type="InterPro" id="IPR020845">
    <property type="entry name" value="AMP-binding_CS"/>
</dbReference>
<dbReference type="InterPro" id="IPR011251">
    <property type="entry name" value="Luciferase-like_dom"/>
</dbReference>
<dbReference type="NCBIfam" id="TIGR04020">
    <property type="entry name" value="seco_metab_LLM"/>
    <property type="match status" value="1"/>
</dbReference>
<dbReference type="Proteomes" id="UP000732193">
    <property type="component" value="Unassembled WGS sequence"/>
</dbReference>
<keyword evidence="6" id="KW-1185">Reference proteome</keyword>
<dbReference type="InterPro" id="IPR020459">
    <property type="entry name" value="AMP-binding"/>
</dbReference>
<dbReference type="FunFam" id="3.30.300.30:FF:000010">
    <property type="entry name" value="Enterobactin synthetase component F"/>
    <property type="match status" value="1"/>
</dbReference>
<evidence type="ECO:0000313" key="6">
    <source>
        <dbReference type="Proteomes" id="UP000732193"/>
    </source>
</evidence>
<dbReference type="InterPro" id="IPR005793">
    <property type="entry name" value="Formyl_trans_C"/>
</dbReference>
<dbReference type="Gene3D" id="2.30.38.10">
    <property type="entry name" value="Luciferase, Domain 3"/>
    <property type="match status" value="1"/>
</dbReference>
<dbReference type="Pfam" id="PF00550">
    <property type="entry name" value="PP-binding"/>
    <property type="match status" value="1"/>
</dbReference>
<dbReference type="GO" id="GO:0043041">
    <property type="term" value="P:amino acid activation for nonribosomal peptide biosynthetic process"/>
    <property type="evidence" value="ECO:0007669"/>
    <property type="project" value="TreeGrafter"/>
</dbReference>
<dbReference type="Pfam" id="PF02911">
    <property type="entry name" value="Formyl_trans_C"/>
    <property type="match status" value="1"/>
</dbReference>
<evidence type="ECO:0000256" key="2">
    <source>
        <dbReference type="ARBA" id="ARBA00022553"/>
    </source>
</evidence>
<keyword evidence="2" id="KW-0597">Phosphoprotein</keyword>
<dbReference type="PANTHER" id="PTHR45527">
    <property type="entry name" value="NONRIBOSOMAL PEPTIDE SYNTHETASE"/>
    <property type="match status" value="1"/>
</dbReference>
<dbReference type="Pfam" id="PF00551">
    <property type="entry name" value="Formyl_trans_N"/>
    <property type="match status" value="1"/>
</dbReference>
<feature type="domain" description="Carrier" evidence="4">
    <location>
        <begin position="1407"/>
        <end position="1483"/>
    </location>
</feature>
<dbReference type="Gene3D" id="3.20.20.30">
    <property type="entry name" value="Luciferase-like domain"/>
    <property type="match status" value="1"/>
</dbReference>
<sequence>MTVPFNPQAFDAILMGDESLTIACGDMMLAGGHRLSAVITRDATVRGWAEAKGLSVFDEAKGILGAGLAADWLLSIANLRMIPADVLAVPAKGAINFHDGPLPRYAGLNTPAWAVINGETSHGVSWHMIEGGVDEGDLLAQKTVEIAADETAFSLNSKCYAAGMESFATVLSQLETGTLERTPQDLSQRSYFARDQRPDNMGVLDFTAPAAQLDALVRGLDFGEYWNPLGTAKIAIGDAFYSIGGLELVEGASGAAGTVLEVSDKAVSVATATTAVRLRGLRHLDGGKIASGSLPAVGAVLAQPNLPDFDAKDEAFWRMALTKSAPAQVPFIAAQSGEPELATRPLTLPAGLSAAQLITAGAVVLLNGAEAAQGVFALKATPEHPLAAGWVPLHISAGGEDAVQSVLDDVTRHLDRAQSSAGMAQDLLARDPVSAANGQPLIGFSLEATPVENAALTLCLDGAVAQLAYDKARLSEAAVDLICARIEAAAASLANAQTCHDLRQMPASEVALLDGWNDTARAYTPTTIHAAFEAQVARTPDSEAVVFEGESLSYAALDARANKLAHVLRAQGARPGTPVGLFTTRSLDLLIGALGILKAGGAYVPLDPAYPADRIAHYISDSAAPLIVTQSGLAAQLPAHNAKVIVLDSDAQISGAPDTTPEPTATPDDLAYLIYTSGSTGTPKGVMVSHGNVANFFAGMDDRIDHDAGAVWLAVTSLSFDISVLELFWTLARGFKLVLAGDESRTMVSNGPIAASDRKIDFNLMYWGNDDGVGPKKYELLLEGAKFADANGFNAVWTPERHFHAFGGPYPNPSVTGAAVAAVTQNLAVRAGSCVAPLHHPARIAEEWAVIDNLTNGRVGLAIASGWQPDDFVLRPENTPPANKPAMYAAIKQLRELWRGEPVEFPKQDGSMHAVVTQPRPVSKELPVWVTTAGNPQTWKEAGEIGANVLTHLLGQSVEEVGGKIKLYHQALRDAGHDPADFTVTLMLHSYLADTREQAEEVARGPMKDYLRSAAALIKQYAWAFPAFKRPEGTSNAFDLDLEGVSDEELDAILEFAFQRYFNDSGMFGTVADGVARVEQLKAIGVDEVACLIDYGIDPALVMEGLKPLAKVLQLSNQGTVLEADDFSLAAQIIRHDVTHLQCTPSMAQMLVTNDSARAALGRVQHLMVGGEALPGSLVGALQSATRASLQNMYGPTETTIWSTTQMVTDAADATAPIGTPIANTQIFILDDKMRPQQIGSEGELWIGGDGVTQGYWQRPELSDERFVANPFGTGKLYRTGDLATWDAQGVLHFAGRADAQVKVRGHRIELGEIEARLAELPGVSQAVVTTVEAFGSAHLVGYVTAQTPLDPDKTKTALAAVLPAIMVPTYYVTLDAMPLTPNKKIDRKALPLPERRLKPRDETPRAPANATQGIISEVWSKLLGVSDIRGEDNFFGLGGHSLLAVQAHRDIKAALNNDSLSITDIFRFPTLAGLAGHIDKGTGGATPAPSAPAQPAATEAISKRRAMRAGRSKAGA</sequence>
<dbReference type="Pfam" id="PF13193">
    <property type="entry name" value="AMP-binding_C"/>
    <property type="match status" value="1"/>
</dbReference>